<feature type="signal peptide" evidence="8">
    <location>
        <begin position="1"/>
        <end position="26"/>
    </location>
</feature>
<feature type="domain" description="MRH" evidence="10">
    <location>
        <begin position="407"/>
        <end position="508"/>
    </location>
</feature>
<feature type="region of interest" description="Disordered" evidence="7">
    <location>
        <begin position="304"/>
        <end position="353"/>
    </location>
</feature>
<evidence type="ECO:0000256" key="2">
    <source>
        <dbReference type="ARBA" id="ARBA00022729"/>
    </source>
</evidence>
<dbReference type="GO" id="GO:0017177">
    <property type="term" value="C:glucosidase II complex"/>
    <property type="evidence" value="ECO:0000318"/>
    <property type="project" value="GO_Central"/>
</dbReference>
<dbReference type="Gene3D" id="2.70.130.10">
    <property type="entry name" value="Mannose-6-phosphate receptor binding domain"/>
    <property type="match status" value="1"/>
</dbReference>
<keyword evidence="2 8" id="KW-0732">Signal</keyword>
<dbReference type="OrthoDB" id="28322at2759"/>
<evidence type="ECO:0000256" key="1">
    <source>
        <dbReference type="ARBA" id="ARBA00022387"/>
    </source>
</evidence>
<evidence type="ECO:0000256" key="3">
    <source>
        <dbReference type="ARBA" id="ARBA00022824"/>
    </source>
</evidence>
<dbReference type="Proteomes" id="UP000007266">
    <property type="component" value="Linkage group 2"/>
</dbReference>
<dbReference type="SUPFAM" id="SSF47473">
    <property type="entry name" value="EF-hand"/>
    <property type="match status" value="1"/>
</dbReference>
<dbReference type="KEGG" id="tca:663522"/>
<evidence type="ECO:0000256" key="8">
    <source>
        <dbReference type="SAM" id="SignalP"/>
    </source>
</evidence>
<dbReference type="PROSITE" id="PS51914">
    <property type="entry name" value="MRH"/>
    <property type="match status" value="1"/>
</dbReference>
<feature type="compositionally biased region" description="Acidic residues" evidence="7">
    <location>
        <begin position="312"/>
        <end position="347"/>
    </location>
</feature>
<evidence type="ECO:0000313" key="11">
    <source>
        <dbReference type="EMBL" id="EEZ98119.2"/>
    </source>
</evidence>
<feature type="domain" description="EF-hand" evidence="9">
    <location>
        <begin position="226"/>
        <end position="261"/>
    </location>
</feature>
<gene>
    <name evidence="11" type="primary">AUGUSTUS-3.0.2_00537</name>
    <name evidence="11" type="ORF">TcasGA2_TC000537</name>
</gene>
<dbReference type="InterPro" id="IPR028146">
    <property type="entry name" value="PRKCSH_N"/>
</dbReference>
<dbReference type="OMA" id="YENGQHC"/>
<dbReference type="InterPro" id="IPR011992">
    <property type="entry name" value="EF-hand-dom_pair"/>
</dbReference>
<dbReference type="Pfam" id="PF13202">
    <property type="entry name" value="EF-hand_5"/>
    <property type="match status" value="1"/>
</dbReference>
<dbReference type="InterPro" id="IPR044865">
    <property type="entry name" value="MRH_dom"/>
</dbReference>
<keyword evidence="6" id="KW-0175">Coiled coil</keyword>
<proteinExistence type="predicted"/>
<organism evidence="11 12">
    <name type="scientific">Tribolium castaneum</name>
    <name type="common">Red flour beetle</name>
    <dbReference type="NCBI Taxonomy" id="7070"/>
    <lineage>
        <taxon>Eukaryota</taxon>
        <taxon>Metazoa</taxon>
        <taxon>Ecdysozoa</taxon>
        <taxon>Arthropoda</taxon>
        <taxon>Hexapoda</taxon>
        <taxon>Insecta</taxon>
        <taxon>Pterygota</taxon>
        <taxon>Neoptera</taxon>
        <taxon>Endopterygota</taxon>
        <taxon>Coleoptera</taxon>
        <taxon>Polyphaga</taxon>
        <taxon>Cucujiformia</taxon>
        <taxon>Tenebrionidae</taxon>
        <taxon>Tenebrionidae incertae sedis</taxon>
        <taxon>Tribolium</taxon>
    </lineage>
</organism>
<evidence type="ECO:0000256" key="4">
    <source>
        <dbReference type="ARBA" id="ARBA00022837"/>
    </source>
</evidence>
<dbReference type="PROSITE" id="PS50222">
    <property type="entry name" value="EF_HAND_2"/>
    <property type="match status" value="1"/>
</dbReference>
<dbReference type="GO" id="GO:0005509">
    <property type="term" value="F:calcium ion binding"/>
    <property type="evidence" value="ECO:0007669"/>
    <property type="project" value="InterPro"/>
</dbReference>
<evidence type="ECO:0000313" key="12">
    <source>
        <dbReference type="Proteomes" id="UP000007266"/>
    </source>
</evidence>
<reference evidence="11 12" key="1">
    <citation type="journal article" date="2008" name="Nature">
        <title>The genome of the model beetle and pest Tribolium castaneum.</title>
        <authorList>
            <consortium name="Tribolium Genome Sequencing Consortium"/>
            <person name="Richards S."/>
            <person name="Gibbs R.A."/>
            <person name="Weinstock G.M."/>
            <person name="Brown S.J."/>
            <person name="Denell R."/>
            <person name="Beeman R.W."/>
            <person name="Gibbs R."/>
            <person name="Beeman R.W."/>
            <person name="Brown S.J."/>
            <person name="Bucher G."/>
            <person name="Friedrich M."/>
            <person name="Grimmelikhuijzen C.J."/>
            <person name="Klingler M."/>
            <person name="Lorenzen M."/>
            <person name="Richards S."/>
            <person name="Roth S."/>
            <person name="Schroder R."/>
            <person name="Tautz D."/>
            <person name="Zdobnov E.M."/>
            <person name="Muzny D."/>
            <person name="Gibbs R.A."/>
            <person name="Weinstock G.M."/>
            <person name="Attaway T."/>
            <person name="Bell S."/>
            <person name="Buhay C.J."/>
            <person name="Chandrabose M.N."/>
            <person name="Chavez D."/>
            <person name="Clerk-Blankenburg K.P."/>
            <person name="Cree A."/>
            <person name="Dao M."/>
            <person name="Davis C."/>
            <person name="Chacko J."/>
            <person name="Dinh H."/>
            <person name="Dugan-Rocha S."/>
            <person name="Fowler G."/>
            <person name="Garner T.T."/>
            <person name="Garnes J."/>
            <person name="Gnirke A."/>
            <person name="Hawes A."/>
            <person name="Hernandez J."/>
            <person name="Hines S."/>
            <person name="Holder M."/>
            <person name="Hume J."/>
            <person name="Jhangiani S.N."/>
            <person name="Joshi V."/>
            <person name="Khan Z.M."/>
            <person name="Jackson L."/>
            <person name="Kovar C."/>
            <person name="Kowis A."/>
            <person name="Lee S."/>
            <person name="Lewis L.R."/>
            <person name="Margolis J."/>
            <person name="Morgan M."/>
            <person name="Nazareth L.V."/>
            <person name="Nguyen N."/>
            <person name="Okwuonu G."/>
            <person name="Parker D."/>
            <person name="Richards S."/>
            <person name="Ruiz S.J."/>
            <person name="Santibanez J."/>
            <person name="Savard J."/>
            <person name="Scherer S.E."/>
            <person name="Schneider B."/>
            <person name="Sodergren E."/>
            <person name="Tautz D."/>
            <person name="Vattahil S."/>
            <person name="Villasana D."/>
            <person name="White C.S."/>
            <person name="Wright R."/>
            <person name="Park Y."/>
            <person name="Beeman R.W."/>
            <person name="Lord J."/>
            <person name="Oppert B."/>
            <person name="Lorenzen M."/>
            <person name="Brown S."/>
            <person name="Wang L."/>
            <person name="Savard J."/>
            <person name="Tautz D."/>
            <person name="Richards S."/>
            <person name="Weinstock G."/>
            <person name="Gibbs R.A."/>
            <person name="Liu Y."/>
            <person name="Worley K."/>
            <person name="Weinstock G."/>
            <person name="Elsik C.G."/>
            <person name="Reese J.T."/>
            <person name="Elhaik E."/>
            <person name="Landan G."/>
            <person name="Graur D."/>
            <person name="Arensburger P."/>
            <person name="Atkinson P."/>
            <person name="Beeman R.W."/>
            <person name="Beidler J."/>
            <person name="Brown S.J."/>
            <person name="Demuth J.P."/>
            <person name="Drury D.W."/>
            <person name="Du Y.Z."/>
            <person name="Fujiwara H."/>
            <person name="Lorenzen M."/>
            <person name="Maselli V."/>
            <person name="Osanai M."/>
            <person name="Park Y."/>
            <person name="Robertson H.M."/>
            <person name="Tu Z."/>
            <person name="Wang J.J."/>
            <person name="Wang S."/>
            <person name="Richards S."/>
            <person name="Song H."/>
            <person name="Zhang L."/>
            <person name="Sodergren E."/>
            <person name="Werner D."/>
            <person name="Stanke M."/>
            <person name="Morgenstern B."/>
            <person name="Solovyev V."/>
            <person name="Kosarev P."/>
            <person name="Brown G."/>
            <person name="Chen H.C."/>
            <person name="Ermolaeva O."/>
            <person name="Hlavina W."/>
            <person name="Kapustin Y."/>
            <person name="Kiryutin B."/>
            <person name="Kitts P."/>
            <person name="Maglott D."/>
            <person name="Pruitt K."/>
            <person name="Sapojnikov V."/>
            <person name="Souvorov A."/>
            <person name="Mackey A.J."/>
            <person name="Waterhouse R.M."/>
            <person name="Wyder S."/>
            <person name="Zdobnov E.M."/>
            <person name="Zdobnov E.M."/>
            <person name="Wyder S."/>
            <person name="Kriventseva E.V."/>
            <person name="Kadowaki T."/>
            <person name="Bork P."/>
            <person name="Aranda M."/>
            <person name="Bao R."/>
            <person name="Beermann A."/>
            <person name="Berns N."/>
            <person name="Bolognesi R."/>
            <person name="Bonneton F."/>
            <person name="Bopp D."/>
            <person name="Brown S.J."/>
            <person name="Bucher G."/>
            <person name="Butts T."/>
            <person name="Chaumot A."/>
            <person name="Denell R.E."/>
            <person name="Ferrier D.E."/>
            <person name="Friedrich M."/>
            <person name="Gordon C.M."/>
            <person name="Jindra M."/>
            <person name="Klingler M."/>
            <person name="Lan Q."/>
            <person name="Lattorff H.M."/>
            <person name="Laudet V."/>
            <person name="von Levetsow C."/>
            <person name="Liu Z."/>
            <person name="Lutz R."/>
            <person name="Lynch J.A."/>
            <person name="da Fonseca R.N."/>
            <person name="Posnien N."/>
            <person name="Reuter R."/>
            <person name="Roth S."/>
            <person name="Savard J."/>
            <person name="Schinko J.B."/>
            <person name="Schmitt C."/>
            <person name="Schoppmeier M."/>
            <person name="Schroder R."/>
            <person name="Shippy T.D."/>
            <person name="Simonnet F."/>
            <person name="Marques-Souza H."/>
            <person name="Tautz D."/>
            <person name="Tomoyasu Y."/>
            <person name="Trauner J."/>
            <person name="Van der Zee M."/>
            <person name="Vervoort M."/>
            <person name="Wittkopp N."/>
            <person name="Wimmer E.A."/>
            <person name="Yang X."/>
            <person name="Jones A.K."/>
            <person name="Sattelle D.B."/>
            <person name="Ebert P.R."/>
            <person name="Nelson D."/>
            <person name="Scott J.G."/>
            <person name="Beeman R.W."/>
            <person name="Muthukrishnan S."/>
            <person name="Kramer K.J."/>
            <person name="Arakane Y."/>
            <person name="Beeman R.W."/>
            <person name="Zhu Q."/>
            <person name="Hogenkamp D."/>
            <person name="Dixit R."/>
            <person name="Oppert B."/>
            <person name="Jiang H."/>
            <person name="Zou Z."/>
            <person name="Marshall J."/>
            <person name="Elpidina E."/>
            <person name="Vinokurov K."/>
            <person name="Oppert C."/>
            <person name="Zou Z."/>
            <person name="Evans J."/>
            <person name="Lu Z."/>
            <person name="Zhao P."/>
            <person name="Sumathipala N."/>
            <person name="Altincicek B."/>
            <person name="Vilcinskas A."/>
            <person name="Williams M."/>
            <person name="Hultmark D."/>
            <person name="Hetru C."/>
            <person name="Jiang H."/>
            <person name="Grimmelikhuijzen C.J."/>
            <person name="Hauser F."/>
            <person name="Cazzamali G."/>
            <person name="Williamson M."/>
            <person name="Park Y."/>
            <person name="Li B."/>
            <person name="Tanaka Y."/>
            <person name="Predel R."/>
            <person name="Neupert S."/>
            <person name="Schachtner J."/>
            <person name="Verleyen P."/>
            <person name="Raible F."/>
            <person name="Bork P."/>
            <person name="Friedrich M."/>
            <person name="Walden K.K."/>
            <person name="Robertson H.M."/>
            <person name="Angeli S."/>
            <person name="Foret S."/>
            <person name="Bucher G."/>
            <person name="Schuetz S."/>
            <person name="Maleszka R."/>
            <person name="Wimmer E.A."/>
            <person name="Beeman R.W."/>
            <person name="Lorenzen M."/>
            <person name="Tomoyasu Y."/>
            <person name="Miller S.C."/>
            <person name="Grossmann D."/>
            <person name="Bucher G."/>
        </authorList>
    </citation>
    <scope>NUCLEOTIDE SEQUENCE [LARGE SCALE GENOMIC DNA]</scope>
    <source>
        <strain evidence="11 12">Georgia GA2</strain>
    </source>
</reference>
<name>D6W9R4_TRICA</name>
<dbReference type="AlphaFoldDB" id="D6W9R4"/>
<dbReference type="InterPro" id="IPR009011">
    <property type="entry name" value="Man6P_isomerase_rcpt-bd_dom_sf"/>
</dbReference>
<protein>
    <recommendedName>
        <fullName evidence="1">Glucosidase 2 subunit beta</fullName>
    </recommendedName>
</protein>
<keyword evidence="5" id="KW-1015">Disulfide bond</keyword>
<keyword evidence="3" id="KW-0256">Endoplasmic reticulum</keyword>
<evidence type="ECO:0000259" key="9">
    <source>
        <dbReference type="PROSITE" id="PS50222"/>
    </source>
</evidence>
<dbReference type="Gene3D" id="1.10.238.10">
    <property type="entry name" value="EF-hand"/>
    <property type="match status" value="1"/>
</dbReference>
<evidence type="ECO:0000256" key="7">
    <source>
        <dbReference type="SAM" id="MobiDB-lite"/>
    </source>
</evidence>
<dbReference type="InterPro" id="IPR036607">
    <property type="entry name" value="PRKCSH"/>
</dbReference>
<evidence type="ECO:0000259" key="10">
    <source>
        <dbReference type="PROSITE" id="PS51914"/>
    </source>
</evidence>
<evidence type="ECO:0000256" key="5">
    <source>
        <dbReference type="ARBA" id="ARBA00023157"/>
    </source>
</evidence>
<dbReference type="InterPro" id="IPR036055">
    <property type="entry name" value="LDL_receptor-like_sf"/>
</dbReference>
<feature type="coiled-coil region" evidence="6">
    <location>
        <begin position="163"/>
        <end position="232"/>
    </location>
</feature>
<dbReference type="SUPFAM" id="SSF57424">
    <property type="entry name" value="LDL receptor-like module"/>
    <property type="match status" value="1"/>
</dbReference>
<dbReference type="PANTHER" id="PTHR12630:SF1">
    <property type="entry name" value="GLUCOSIDASE 2 SUBUNIT BETA"/>
    <property type="match status" value="1"/>
</dbReference>
<dbReference type="PROSITE" id="PS00018">
    <property type="entry name" value="EF_HAND_1"/>
    <property type="match status" value="1"/>
</dbReference>
<evidence type="ECO:0000256" key="6">
    <source>
        <dbReference type="SAM" id="Coils"/>
    </source>
</evidence>
<dbReference type="Pfam" id="PF13015">
    <property type="entry name" value="PRKCSH_1"/>
    <property type="match status" value="1"/>
</dbReference>
<dbReference type="Pfam" id="PF12999">
    <property type="entry name" value="PRKCSH-like"/>
    <property type="match status" value="1"/>
</dbReference>
<keyword evidence="12" id="KW-1185">Reference proteome</keyword>
<dbReference type="HOGENOM" id="CLU_016834_1_0_1"/>
<dbReference type="EMBL" id="KQ971312">
    <property type="protein sequence ID" value="EEZ98119.2"/>
    <property type="molecule type" value="Genomic_DNA"/>
</dbReference>
<accession>D6W9R4</accession>
<dbReference type="PANTHER" id="PTHR12630">
    <property type="entry name" value="N-LINKED OLIGOSACCHARIDE PROCESSING"/>
    <property type="match status" value="1"/>
</dbReference>
<dbReference type="SUPFAM" id="SSF50911">
    <property type="entry name" value="Mannose 6-phosphate receptor domain"/>
    <property type="match status" value="1"/>
</dbReference>
<sequence>MEFSMKNFKFYPICPTFLVLLSVTCSSEVSRPRGVSLSRASLYNPDRNFLCFDNSKSIPFSQVNDEYCDCPDGSDEPGTSACPNGVFHCTNAGHKPLNLAASRVNDGICDCCDGSDEYAGNTVTTCPNICLQLGRHAREEAQKLAEIIKAGKQLKAELSQKGLRLKEEKKEKLVELQKNKEEAEKVKAEKQRIKDEIEALENKSLEVYRKLEEEEKQRKAEAEAQKTRQEATETFTKFDSNQDGLVDIAELQTRQSFDKDRNGEVSVEEAKYFLNNQESVDLETFISDAWANIKPYLMMDAGLFKPPVPQDGEAEDLQDGDDEHDGAPEGDEGEEEEEPYQPEEEPEETKLQYDEETQKIVDQATAARNEFTDAERAVREIESEIGNINDYLEKDFGPEEEFATLQGECFDYTDHEYIYKLCPFEKATQQPKSGSSETRLGTWARWNGPEDNKYGSMLYDKGQSCWNGPPRSTKVNIVCGTESKVTAVSEPNRCEYLFEFVTPAACREIPSEADDLHDEL</sequence>
<dbReference type="InterPro" id="IPR018247">
    <property type="entry name" value="EF_Hand_1_Ca_BS"/>
</dbReference>
<dbReference type="eggNOG" id="KOG2397">
    <property type="taxonomic scope" value="Eukaryota"/>
</dbReference>
<reference evidence="11 12" key="2">
    <citation type="journal article" date="2010" name="Nucleic Acids Res.">
        <title>BeetleBase in 2010: revisions to provide comprehensive genomic information for Tribolium castaneum.</title>
        <authorList>
            <person name="Kim H.S."/>
            <person name="Murphy T."/>
            <person name="Xia J."/>
            <person name="Caragea D."/>
            <person name="Park Y."/>
            <person name="Beeman R.W."/>
            <person name="Lorenzen M.D."/>
            <person name="Butcher S."/>
            <person name="Manak J.R."/>
            <person name="Brown S.J."/>
        </authorList>
    </citation>
    <scope>GENOME REANNOTATION</scope>
    <source>
        <strain evidence="11 12">Georgia GA2</strain>
    </source>
</reference>
<dbReference type="Gene3D" id="4.10.400.10">
    <property type="entry name" value="Low-density Lipoprotein Receptor"/>
    <property type="match status" value="1"/>
</dbReference>
<dbReference type="GO" id="GO:0006491">
    <property type="term" value="P:N-glycan processing"/>
    <property type="evidence" value="ECO:0000318"/>
    <property type="project" value="GO_Central"/>
</dbReference>
<dbReference type="InterPro" id="IPR039794">
    <property type="entry name" value="Gtb1-like"/>
</dbReference>
<dbReference type="InterPro" id="IPR002048">
    <property type="entry name" value="EF_hand_dom"/>
</dbReference>
<keyword evidence="4" id="KW-0106">Calcium</keyword>
<feature type="chain" id="PRO_5007310547" description="Glucosidase 2 subunit beta" evidence="8">
    <location>
        <begin position="27"/>
        <end position="520"/>
    </location>
</feature>
<dbReference type="STRING" id="7070.D6W9R4"/>